<keyword evidence="2" id="KW-1185">Reference proteome</keyword>
<name>A0A162WY24_PHYB8</name>
<dbReference type="GeneID" id="28997172"/>
<dbReference type="InParanoid" id="A0A162WY24"/>
<dbReference type="VEuPathDB" id="FungiDB:PHYBLDRAFT_170156"/>
<dbReference type="Proteomes" id="UP000077315">
    <property type="component" value="Unassembled WGS sequence"/>
</dbReference>
<reference evidence="2" key="1">
    <citation type="submission" date="2015-06" db="EMBL/GenBank/DDBJ databases">
        <title>Expansion of signal transduction pathways in fungi by whole-genome duplication.</title>
        <authorList>
            <consortium name="DOE Joint Genome Institute"/>
            <person name="Corrochano L.M."/>
            <person name="Kuo A."/>
            <person name="Marcet-Houben M."/>
            <person name="Polaino S."/>
            <person name="Salamov A."/>
            <person name="Villalobos J.M."/>
            <person name="Alvarez M.I."/>
            <person name="Avalos J."/>
            <person name="Benito E.P."/>
            <person name="Benoit I."/>
            <person name="Burger G."/>
            <person name="Camino L.P."/>
            <person name="Canovas D."/>
            <person name="Cerda-Olmedo E."/>
            <person name="Cheng J.-F."/>
            <person name="Dominguez A."/>
            <person name="Elias M."/>
            <person name="Eslava A.P."/>
            <person name="Glaser F."/>
            <person name="Grimwood J."/>
            <person name="Gutierrez G."/>
            <person name="Heitman J."/>
            <person name="Henrissat B."/>
            <person name="Iturriaga E.A."/>
            <person name="Lang B.F."/>
            <person name="Lavin J.L."/>
            <person name="Lee S."/>
            <person name="Li W."/>
            <person name="Lindquist E."/>
            <person name="Lopez-Garcia S."/>
            <person name="Luque E.M."/>
            <person name="Marcos A.T."/>
            <person name="Martin J."/>
            <person name="McCluskey K."/>
            <person name="Medina H.R."/>
            <person name="Miralles-Duran A."/>
            <person name="Miyazaki A."/>
            <person name="Munoz-Torres E."/>
            <person name="Oguiza J.A."/>
            <person name="Ohm R."/>
            <person name="Olmedo M."/>
            <person name="Orejas M."/>
            <person name="Ortiz-Castellanos L."/>
            <person name="Pisabarro A.G."/>
            <person name="Rodriguez-Romero J."/>
            <person name="Ruiz-Herrera J."/>
            <person name="Ruiz-Vazquez R."/>
            <person name="Sanz C."/>
            <person name="Schackwitz W."/>
            <person name="Schmutz J."/>
            <person name="Shahriari M."/>
            <person name="Shelest E."/>
            <person name="Silva-Franco F."/>
            <person name="Soanes D."/>
            <person name="Syed K."/>
            <person name="Tagua V.G."/>
            <person name="Talbot N.J."/>
            <person name="Thon M."/>
            <person name="De vries R.P."/>
            <person name="Wiebenga A."/>
            <person name="Yadav J.S."/>
            <person name="Braun E.L."/>
            <person name="Baker S."/>
            <person name="Garre V."/>
            <person name="Horwitz B."/>
            <person name="Torres-Martinez S."/>
            <person name="Idnurm A."/>
            <person name="Herrera-Estrella A."/>
            <person name="Gabaldon T."/>
            <person name="Grigoriev I.V."/>
        </authorList>
    </citation>
    <scope>NUCLEOTIDE SEQUENCE [LARGE SCALE GENOMIC DNA]</scope>
    <source>
        <strain evidence="2">NRRL 1555(-)</strain>
    </source>
</reference>
<evidence type="ECO:0000313" key="2">
    <source>
        <dbReference type="Proteomes" id="UP000077315"/>
    </source>
</evidence>
<dbReference type="EMBL" id="KV440985">
    <property type="protein sequence ID" value="OAD71485.1"/>
    <property type="molecule type" value="Genomic_DNA"/>
</dbReference>
<gene>
    <name evidence="1" type="ORF">PHYBLDRAFT_170156</name>
</gene>
<protein>
    <submittedName>
        <fullName evidence="1">Uncharacterized protein</fullName>
    </submittedName>
</protein>
<sequence>MAIYPLNKSMRFQKELREHNRHKKQFIENNNTLNCRSVNYKAEFNFRVLSAMVMGYHFCKTLDFLGHICYLTVMIKARKINARVSLEKLVPSSLKIKIIICNITRSSFLAENVIHLHCLSSEM</sequence>
<evidence type="ECO:0000313" key="1">
    <source>
        <dbReference type="EMBL" id="OAD71485.1"/>
    </source>
</evidence>
<proteinExistence type="predicted"/>
<accession>A0A162WY24</accession>
<organism evidence="1 2">
    <name type="scientific">Phycomyces blakesleeanus (strain ATCC 8743b / DSM 1359 / FGSC 10004 / NBRC 33097 / NRRL 1555)</name>
    <dbReference type="NCBI Taxonomy" id="763407"/>
    <lineage>
        <taxon>Eukaryota</taxon>
        <taxon>Fungi</taxon>
        <taxon>Fungi incertae sedis</taxon>
        <taxon>Mucoromycota</taxon>
        <taxon>Mucoromycotina</taxon>
        <taxon>Mucoromycetes</taxon>
        <taxon>Mucorales</taxon>
        <taxon>Phycomycetaceae</taxon>
        <taxon>Phycomyces</taxon>
    </lineage>
</organism>
<dbReference type="RefSeq" id="XP_018289525.1">
    <property type="nucleotide sequence ID" value="XM_018436266.1"/>
</dbReference>
<dbReference type="AlphaFoldDB" id="A0A162WY24"/>